<reference evidence="1 4" key="2">
    <citation type="submission" date="2018-01" db="EMBL/GenBank/DDBJ databases">
        <title>Complete genome sequence of Caulobacter flavus RHGG3.</title>
        <authorList>
            <person name="Yang E."/>
        </authorList>
    </citation>
    <scope>NUCLEOTIDE SEQUENCE [LARGE SCALE GENOMIC DNA]</scope>
    <source>
        <strain evidence="1 4">RHGG3</strain>
    </source>
</reference>
<dbReference type="EMBL" id="CP026100">
    <property type="protein sequence ID" value="AYV48969.1"/>
    <property type="molecule type" value="Genomic_DNA"/>
</dbReference>
<keyword evidence="4" id="KW-1185">Reference proteome</keyword>
<evidence type="ECO:0000313" key="3">
    <source>
        <dbReference type="Proteomes" id="UP000234483"/>
    </source>
</evidence>
<dbReference type="AlphaFoldDB" id="A0A2N5D379"/>
<organism evidence="2 3">
    <name type="scientific">Caulobacter flavus</name>
    <dbReference type="NCBI Taxonomy" id="1679497"/>
    <lineage>
        <taxon>Bacteria</taxon>
        <taxon>Pseudomonadati</taxon>
        <taxon>Pseudomonadota</taxon>
        <taxon>Alphaproteobacteria</taxon>
        <taxon>Caulobacterales</taxon>
        <taxon>Caulobacteraceae</taxon>
        <taxon>Caulobacter</taxon>
    </lineage>
</organism>
<dbReference type="Proteomes" id="UP000281192">
    <property type="component" value="Chromosome"/>
</dbReference>
<protein>
    <recommendedName>
        <fullName evidence="5">Carrier domain-containing protein</fullName>
    </recommendedName>
</protein>
<dbReference type="OrthoDB" id="8254464at2"/>
<accession>A0A2N5D379</accession>
<gene>
    <name evidence="1" type="ORF">C1707_23425</name>
    <name evidence="2" type="ORF">CFHF_02070</name>
</gene>
<evidence type="ECO:0000313" key="4">
    <source>
        <dbReference type="Proteomes" id="UP000281192"/>
    </source>
</evidence>
<dbReference type="Proteomes" id="UP000234483">
    <property type="component" value="Unassembled WGS sequence"/>
</dbReference>
<dbReference type="KEGG" id="cfh:C1707_23425"/>
<name>A0A2N5D379_9CAUL</name>
<proteinExistence type="predicted"/>
<dbReference type="EMBL" id="PJRQ01000006">
    <property type="protein sequence ID" value="PLR20537.1"/>
    <property type="molecule type" value="Genomic_DNA"/>
</dbReference>
<reference evidence="2 3" key="1">
    <citation type="submission" date="2017-12" db="EMBL/GenBank/DDBJ databases">
        <title>The genome sequence of Caulobacter flavus CGMCC1 15093.</title>
        <authorList>
            <person name="Gao J."/>
            <person name="Mao X."/>
            <person name="Sun J."/>
        </authorList>
    </citation>
    <scope>NUCLEOTIDE SEQUENCE [LARGE SCALE GENOMIC DNA]</scope>
    <source>
        <strain evidence="2 3">CGMCC1 15093</strain>
    </source>
</reference>
<sequence>MSDDAPAPTMEKPDLKAFPMQEIVSCLLNELTQLAQDEAGMQGITLPSEPTALRAVKMRLDSLTVVEITCALEPILGFEPKNIVRTGGYDSIDEALAHMVPRIETAWHKKHPGGH</sequence>
<evidence type="ECO:0000313" key="2">
    <source>
        <dbReference type="EMBL" id="PLR20537.1"/>
    </source>
</evidence>
<evidence type="ECO:0000313" key="1">
    <source>
        <dbReference type="EMBL" id="AYV48969.1"/>
    </source>
</evidence>
<evidence type="ECO:0008006" key="5">
    <source>
        <dbReference type="Google" id="ProtNLM"/>
    </source>
</evidence>